<dbReference type="PANTHER" id="PTHR43804:SF6">
    <property type="entry name" value="CLASS I PEPTIDE CHAIN RELEASE FACTOR"/>
    <property type="match status" value="1"/>
</dbReference>
<reference evidence="1" key="1">
    <citation type="journal article" date="2019" name="Science">
        <title>Mutation of a bHLH transcription factor allowed almond domestication.</title>
        <authorList>
            <person name="Sanchez-Perez R."/>
            <person name="Pavan S."/>
            <person name="Mazzeo R."/>
            <person name="Moldovan C."/>
            <person name="Aiese Cigliano R."/>
            <person name="Del Cueto J."/>
            <person name="Ricciardi F."/>
            <person name="Lotti C."/>
            <person name="Ricciardi L."/>
            <person name="Dicenta F."/>
            <person name="Lopez-Marques R.L."/>
            <person name="Lindberg Moller B."/>
        </authorList>
    </citation>
    <scope>NUCLEOTIDE SEQUENCE</scope>
</reference>
<dbReference type="EMBL" id="AP019301">
    <property type="protein sequence ID" value="BBH04023.1"/>
    <property type="molecule type" value="Genomic_DNA"/>
</dbReference>
<dbReference type="AlphaFoldDB" id="A0A4Y1RK02"/>
<gene>
    <name evidence="1" type="ORF">Prudu_015054</name>
</gene>
<protein>
    <submittedName>
        <fullName evidence="1">Class I peptide chain release factor</fullName>
    </submittedName>
</protein>
<dbReference type="InterPro" id="IPR050057">
    <property type="entry name" value="Prokaryotic/Mito_RF"/>
</dbReference>
<evidence type="ECO:0000313" key="1">
    <source>
        <dbReference type="EMBL" id="BBH04023.1"/>
    </source>
</evidence>
<accession>A0A4Y1RK02</accession>
<organism evidence="1">
    <name type="scientific">Prunus dulcis</name>
    <name type="common">Almond</name>
    <name type="synonym">Amygdalus dulcis</name>
    <dbReference type="NCBI Taxonomy" id="3755"/>
    <lineage>
        <taxon>Eukaryota</taxon>
        <taxon>Viridiplantae</taxon>
        <taxon>Streptophyta</taxon>
        <taxon>Embryophyta</taxon>
        <taxon>Tracheophyta</taxon>
        <taxon>Spermatophyta</taxon>
        <taxon>Magnoliopsida</taxon>
        <taxon>eudicotyledons</taxon>
        <taxon>Gunneridae</taxon>
        <taxon>Pentapetalae</taxon>
        <taxon>rosids</taxon>
        <taxon>fabids</taxon>
        <taxon>Rosales</taxon>
        <taxon>Rosaceae</taxon>
        <taxon>Amygdaloideae</taxon>
        <taxon>Amygdaleae</taxon>
        <taxon>Prunus</taxon>
    </lineage>
</organism>
<proteinExistence type="predicted"/>
<dbReference type="GO" id="GO:0009507">
    <property type="term" value="C:chloroplast"/>
    <property type="evidence" value="ECO:0007669"/>
    <property type="project" value="TreeGrafter"/>
</dbReference>
<sequence length="206" mass="22430">MAAVEDRSQHMNRASALARLRALIALKGTLDLDAYSPPHELLQILPPKSTIRGSDCGPQIGPNNPKFILGMQALLDLIFAVEGSVSEAAKFLGVQIIPVVWHTIHFVHKLLMASLIAEGIELGKASPVVFVSSDESVQHIGSRADCMKIETEDLFLCSSTDIEMQSVHAMGMVKRFSKSVEDTDEVCESWEKEGVLHPNGIGRGSR</sequence>
<name>A0A4Y1RK02_PRUDU</name>
<dbReference type="PANTHER" id="PTHR43804">
    <property type="entry name" value="LD18447P"/>
    <property type="match status" value="1"/>
</dbReference>